<evidence type="ECO:0000313" key="6">
    <source>
        <dbReference type="EMBL" id="KAF3606928.1"/>
    </source>
</evidence>
<keyword evidence="1" id="KW-0880">Kelch repeat</keyword>
<keyword evidence="4" id="KW-0812">Transmembrane</keyword>
<sequence length="513" mass="57390">LWTLRVTVGVVLKQVRARESIAIDTLKSQARIMETIEQSIIPGLSDDLALKCIAKLSHGYHGTLECVSKGWRDLVRSEAYTRAIKLEMDGQGAGCLFILTTNGLLMTLMLIGGIHGYFTYPWLPTKCSTCGKWGHSEKTCSKQKEKEKEEVRTGEESVPKQSEQNNSMVLEDGENQELQKSQTENSEELQNVEVMEVSISNEREKVDDQIETWSTPVKVKHVVVTNVVMRFDPFKKEWKMVASMRTPRTRFACAAVSGKVYVAGGCNLTQSSGVSSAEVYDPVADRWEDLLEIPRPEMNCSWFGLSYKGSFHVLRAGEQISTQAFNPLEMSWSTVVDIWPLPRRMNYAVQVMKNDRLYSIVTQVLGGRLIQTRGDTDDEGEWYTLGSVPCVVVLPDDPREPQVLGHGFAALRDELYVIGGRFLKLEKSGAGGFERLSVVRVCDPLVRPLIWREAKPMCLPAGGVCILGRIISTLTKVYHRCISTRFLTPFRNSSVCCSGVMECLCGVSKRSSH</sequence>
<feature type="region of interest" description="Disordered" evidence="3">
    <location>
        <begin position="132"/>
        <end position="167"/>
    </location>
</feature>
<dbReference type="InterPro" id="IPR001810">
    <property type="entry name" value="F-box_dom"/>
</dbReference>
<feature type="compositionally biased region" description="Basic and acidic residues" evidence="3">
    <location>
        <begin position="134"/>
        <end position="158"/>
    </location>
</feature>
<dbReference type="InterPro" id="IPR015915">
    <property type="entry name" value="Kelch-typ_b-propeller"/>
</dbReference>
<keyword evidence="7" id="KW-1185">Reference proteome</keyword>
<proteinExistence type="predicted"/>
<dbReference type="SMART" id="SM00612">
    <property type="entry name" value="Kelch"/>
    <property type="match status" value="2"/>
</dbReference>
<accession>A0ABQ7ETD8</accession>
<feature type="non-terminal residue" evidence="6">
    <location>
        <position position="1"/>
    </location>
</feature>
<keyword evidence="4" id="KW-0472">Membrane</keyword>
<feature type="domain" description="F-box" evidence="5">
    <location>
        <begin position="42"/>
        <end position="78"/>
    </location>
</feature>
<evidence type="ECO:0000313" key="7">
    <source>
        <dbReference type="Proteomes" id="UP000266723"/>
    </source>
</evidence>
<dbReference type="Pfam" id="PF01344">
    <property type="entry name" value="Kelch_1"/>
    <property type="match status" value="1"/>
</dbReference>
<protein>
    <recommendedName>
        <fullName evidence="5">F-box domain-containing protein</fullName>
    </recommendedName>
</protein>
<dbReference type="Proteomes" id="UP000266723">
    <property type="component" value="Unassembled WGS sequence"/>
</dbReference>
<gene>
    <name evidence="6" type="ORF">DY000_02045506</name>
</gene>
<dbReference type="Pfam" id="PF00646">
    <property type="entry name" value="F-box"/>
    <property type="match status" value="1"/>
</dbReference>
<evidence type="ECO:0000256" key="1">
    <source>
        <dbReference type="ARBA" id="ARBA00022441"/>
    </source>
</evidence>
<comment type="caution">
    <text evidence="6">The sequence shown here is derived from an EMBL/GenBank/DDBJ whole genome shotgun (WGS) entry which is preliminary data.</text>
</comment>
<evidence type="ECO:0000256" key="3">
    <source>
        <dbReference type="SAM" id="MobiDB-lite"/>
    </source>
</evidence>
<keyword evidence="4" id="KW-1133">Transmembrane helix</keyword>
<evidence type="ECO:0000256" key="2">
    <source>
        <dbReference type="ARBA" id="ARBA00022737"/>
    </source>
</evidence>
<feature type="transmembrane region" description="Helical" evidence="4">
    <location>
        <begin position="95"/>
        <end position="118"/>
    </location>
</feature>
<dbReference type="EMBL" id="QGKV02000297">
    <property type="protein sequence ID" value="KAF3606928.1"/>
    <property type="molecule type" value="Genomic_DNA"/>
</dbReference>
<dbReference type="PANTHER" id="PTHR46344">
    <property type="entry name" value="OS02G0202900 PROTEIN"/>
    <property type="match status" value="1"/>
</dbReference>
<dbReference type="SUPFAM" id="SSF117281">
    <property type="entry name" value="Kelch motif"/>
    <property type="match status" value="1"/>
</dbReference>
<evidence type="ECO:0000259" key="5">
    <source>
        <dbReference type="Pfam" id="PF00646"/>
    </source>
</evidence>
<dbReference type="Gene3D" id="2.120.10.80">
    <property type="entry name" value="Kelch-type beta propeller"/>
    <property type="match status" value="2"/>
</dbReference>
<dbReference type="PANTHER" id="PTHR46344:SF28">
    <property type="entry name" value="F-BOX DOMAIN-CONTAINING PROTEIN"/>
    <property type="match status" value="1"/>
</dbReference>
<organism evidence="6 7">
    <name type="scientific">Brassica cretica</name>
    <name type="common">Mustard</name>
    <dbReference type="NCBI Taxonomy" id="69181"/>
    <lineage>
        <taxon>Eukaryota</taxon>
        <taxon>Viridiplantae</taxon>
        <taxon>Streptophyta</taxon>
        <taxon>Embryophyta</taxon>
        <taxon>Tracheophyta</taxon>
        <taxon>Spermatophyta</taxon>
        <taxon>Magnoliopsida</taxon>
        <taxon>eudicotyledons</taxon>
        <taxon>Gunneridae</taxon>
        <taxon>Pentapetalae</taxon>
        <taxon>rosids</taxon>
        <taxon>malvids</taxon>
        <taxon>Brassicales</taxon>
        <taxon>Brassicaceae</taxon>
        <taxon>Brassiceae</taxon>
        <taxon>Brassica</taxon>
    </lineage>
</organism>
<keyword evidence="2" id="KW-0677">Repeat</keyword>
<name>A0ABQ7ETD8_BRACR</name>
<dbReference type="InterPro" id="IPR006652">
    <property type="entry name" value="Kelch_1"/>
</dbReference>
<reference evidence="6 7" key="1">
    <citation type="journal article" date="2020" name="BMC Genomics">
        <title>Intraspecific diversification of the crop wild relative Brassica cretica Lam. using demographic model selection.</title>
        <authorList>
            <person name="Kioukis A."/>
            <person name="Michalopoulou V.A."/>
            <person name="Briers L."/>
            <person name="Pirintsos S."/>
            <person name="Studholme D.J."/>
            <person name="Pavlidis P."/>
            <person name="Sarris P.F."/>
        </authorList>
    </citation>
    <scope>NUCLEOTIDE SEQUENCE [LARGE SCALE GENOMIC DNA]</scope>
    <source>
        <strain evidence="7">cv. PFS-1207/04</strain>
    </source>
</reference>
<evidence type="ECO:0000256" key="4">
    <source>
        <dbReference type="SAM" id="Phobius"/>
    </source>
</evidence>